<sequence>MFSFILRKAVEHFLKALEEVTLKDVSTIAQKLLSSPLTMASYGNGVSKSRIYILFLLLLMSSASSNSSKRDCFLVSKWVVVSTVVCNFVHLQFLGAISQQDEVVENESRRWLI</sequence>
<evidence type="ECO:0000313" key="1">
    <source>
        <dbReference type="EMBL" id="GKV28099.1"/>
    </source>
</evidence>
<keyword evidence="2" id="KW-1185">Reference proteome</keyword>
<evidence type="ECO:0000313" key="2">
    <source>
        <dbReference type="Proteomes" id="UP001054252"/>
    </source>
</evidence>
<reference evidence="1 2" key="1">
    <citation type="journal article" date="2021" name="Commun. Biol.">
        <title>The genome of Shorea leprosula (Dipterocarpaceae) highlights the ecological relevance of drought in aseasonal tropical rainforests.</title>
        <authorList>
            <person name="Ng K.K.S."/>
            <person name="Kobayashi M.J."/>
            <person name="Fawcett J.A."/>
            <person name="Hatakeyama M."/>
            <person name="Paape T."/>
            <person name="Ng C.H."/>
            <person name="Ang C.C."/>
            <person name="Tnah L.H."/>
            <person name="Lee C.T."/>
            <person name="Nishiyama T."/>
            <person name="Sese J."/>
            <person name="O'Brien M.J."/>
            <person name="Copetti D."/>
            <person name="Mohd Noor M.I."/>
            <person name="Ong R.C."/>
            <person name="Putra M."/>
            <person name="Sireger I.Z."/>
            <person name="Indrioko S."/>
            <person name="Kosugi Y."/>
            <person name="Izuno A."/>
            <person name="Isagi Y."/>
            <person name="Lee S.L."/>
            <person name="Shimizu K.K."/>
        </authorList>
    </citation>
    <scope>NUCLEOTIDE SEQUENCE [LARGE SCALE GENOMIC DNA]</scope>
    <source>
        <strain evidence="1">214</strain>
    </source>
</reference>
<gene>
    <name evidence="1" type="ORF">SLEP1_g37190</name>
</gene>
<protein>
    <submittedName>
        <fullName evidence="1">Uncharacterized protein</fullName>
    </submittedName>
</protein>
<dbReference type="Proteomes" id="UP001054252">
    <property type="component" value="Unassembled WGS sequence"/>
</dbReference>
<accession>A0AAV5KTT0</accession>
<dbReference type="EMBL" id="BPVZ01000078">
    <property type="protein sequence ID" value="GKV28099.1"/>
    <property type="molecule type" value="Genomic_DNA"/>
</dbReference>
<dbReference type="AlphaFoldDB" id="A0AAV5KTT0"/>
<comment type="caution">
    <text evidence="1">The sequence shown here is derived from an EMBL/GenBank/DDBJ whole genome shotgun (WGS) entry which is preliminary data.</text>
</comment>
<name>A0AAV5KTT0_9ROSI</name>
<organism evidence="1 2">
    <name type="scientific">Rubroshorea leprosula</name>
    <dbReference type="NCBI Taxonomy" id="152421"/>
    <lineage>
        <taxon>Eukaryota</taxon>
        <taxon>Viridiplantae</taxon>
        <taxon>Streptophyta</taxon>
        <taxon>Embryophyta</taxon>
        <taxon>Tracheophyta</taxon>
        <taxon>Spermatophyta</taxon>
        <taxon>Magnoliopsida</taxon>
        <taxon>eudicotyledons</taxon>
        <taxon>Gunneridae</taxon>
        <taxon>Pentapetalae</taxon>
        <taxon>rosids</taxon>
        <taxon>malvids</taxon>
        <taxon>Malvales</taxon>
        <taxon>Dipterocarpaceae</taxon>
        <taxon>Rubroshorea</taxon>
    </lineage>
</organism>
<proteinExistence type="predicted"/>